<protein>
    <recommendedName>
        <fullName evidence="5">Probable periplasmic serine endoprotease DegP-like</fullName>
        <ecNumber evidence="4">3.4.21.107</ecNumber>
    </recommendedName>
    <alternativeName>
        <fullName evidence="13">Protease Do</fullName>
    </alternativeName>
</protein>
<evidence type="ECO:0000256" key="14">
    <source>
        <dbReference type="PIRSR" id="PIRSR611782-1"/>
    </source>
</evidence>
<dbReference type="SUPFAM" id="SSF50156">
    <property type="entry name" value="PDZ domain-like"/>
    <property type="match status" value="2"/>
</dbReference>
<feature type="binding site" evidence="15">
    <location>
        <position position="127"/>
    </location>
    <ligand>
        <name>substrate</name>
    </ligand>
</feature>
<evidence type="ECO:0000256" key="13">
    <source>
        <dbReference type="ARBA" id="ARBA00032850"/>
    </source>
</evidence>
<dbReference type="InterPro" id="IPR001478">
    <property type="entry name" value="PDZ"/>
</dbReference>
<dbReference type="GO" id="GO:0006508">
    <property type="term" value="P:proteolysis"/>
    <property type="evidence" value="ECO:0007669"/>
    <property type="project" value="UniProtKB-KW"/>
</dbReference>
<accession>A0A9D1LDV4</accession>
<dbReference type="AlphaFoldDB" id="A0A9D1LDV4"/>
<name>A0A9D1LDV4_9BURK</name>
<evidence type="ECO:0000256" key="4">
    <source>
        <dbReference type="ARBA" id="ARBA00013035"/>
    </source>
</evidence>
<comment type="subcellular location">
    <subcellularLocation>
        <location evidence="2">Periplasm</location>
    </subcellularLocation>
</comment>
<dbReference type="EC" id="3.4.21.107" evidence="4"/>
<evidence type="ECO:0000256" key="12">
    <source>
        <dbReference type="ARBA" id="ARBA00023016"/>
    </source>
</evidence>
<dbReference type="Gene3D" id="2.30.42.10">
    <property type="match status" value="2"/>
</dbReference>
<dbReference type="GO" id="GO:0004252">
    <property type="term" value="F:serine-type endopeptidase activity"/>
    <property type="evidence" value="ECO:0007669"/>
    <property type="project" value="InterPro"/>
</dbReference>
<organism evidence="18 19">
    <name type="scientific">Candidatus Aphodousia faecigallinarum</name>
    <dbReference type="NCBI Taxonomy" id="2840677"/>
    <lineage>
        <taxon>Bacteria</taxon>
        <taxon>Pseudomonadati</taxon>
        <taxon>Pseudomonadota</taxon>
        <taxon>Betaproteobacteria</taxon>
        <taxon>Burkholderiales</taxon>
        <taxon>Sutterellaceae</taxon>
        <taxon>Sutterellaceae incertae sedis</taxon>
        <taxon>Candidatus Aphodousia</taxon>
    </lineage>
</organism>
<dbReference type="EMBL" id="DVMY01000031">
    <property type="protein sequence ID" value="HIU36988.1"/>
    <property type="molecule type" value="Genomic_DNA"/>
</dbReference>
<keyword evidence="7 16" id="KW-0732">Signal</keyword>
<keyword evidence="12" id="KW-0346">Stress response</keyword>
<dbReference type="Pfam" id="PF13365">
    <property type="entry name" value="Trypsin_2"/>
    <property type="match status" value="1"/>
</dbReference>
<feature type="active site" description="Charge relay system" evidence="14">
    <location>
        <position position="157"/>
    </location>
</feature>
<evidence type="ECO:0000313" key="18">
    <source>
        <dbReference type="EMBL" id="HIU36988.1"/>
    </source>
</evidence>
<dbReference type="SMART" id="SM00228">
    <property type="entry name" value="PDZ"/>
    <property type="match status" value="2"/>
</dbReference>
<dbReference type="InterPro" id="IPR036034">
    <property type="entry name" value="PDZ_sf"/>
</dbReference>
<evidence type="ECO:0000313" key="19">
    <source>
        <dbReference type="Proteomes" id="UP000824083"/>
    </source>
</evidence>
<comment type="caution">
    <text evidence="18">The sequence shown here is derived from an EMBL/GenBank/DDBJ whole genome shotgun (WGS) entry which is preliminary data.</text>
</comment>
<proteinExistence type="inferred from homology"/>
<evidence type="ECO:0000256" key="9">
    <source>
        <dbReference type="ARBA" id="ARBA00022764"/>
    </source>
</evidence>
<evidence type="ECO:0000256" key="6">
    <source>
        <dbReference type="ARBA" id="ARBA00022670"/>
    </source>
</evidence>
<evidence type="ECO:0000256" key="7">
    <source>
        <dbReference type="ARBA" id="ARBA00022729"/>
    </source>
</evidence>
<keyword evidence="10" id="KW-0378">Hydrolase</keyword>
<dbReference type="FunFam" id="2.40.10.120:FF:000007">
    <property type="entry name" value="Periplasmic serine endoprotease DegP-like"/>
    <property type="match status" value="1"/>
</dbReference>
<keyword evidence="9" id="KW-0574">Periplasm</keyword>
<evidence type="ECO:0000256" key="2">
    <source>
        <dbReference type="ARBA" id="ARBA00004418"/>
    </source>
</evidence>
<dbReference type="InterPro" id="IPR009003">
    <property type="entry name" value="Peptidase_S1_PA"/>
</dbReference>
<feature type="binding site" evidence="15">
    <location>
        <begin position="228"/>
        <end position="230"/>
    </location>
    <ligand>
        <name>substrate</name>
    </ligand>
</feature>
<gene>
    <name evidence="18" type="ORF">IAC56_01750</name>
</gene>
<dbReference type="Gene3D" id="2.40.10.120">
    <property type="match status" value="1"/>
</dbReference>
<evidence type="ECO:0000256" key="5">
    <source>
        <dbReference type="ARBA" id="ARBA00013958"/>
    </source>
</evidence>
<dbReference type="GO" id="GO:0042597">
    <property type="term" value="C:periplasmic space"/>
    <property type="evidence" value="ECO:0007669"/>
    <property type="project" value="UniProtKB-SubCell"/>
</dbReference>
<feature type="active site" description="Charge relay system" evidence="14">
    <location>
        <position position="127"/>
    </location>
</feature>
<feature type="domain" description="PDZ" evidence="17">
    <location>
        <begin position="388"/>
        <end position="444"/>
    </location>
</feature>
<evidence type="ECO:0000259" key="17">
    <source>
        <dbReference type="PROSITE" id="PS50106"/>
    </source>
</evidence>
<evidence type="ECO:0000256" key="15">
    <source>
        <dbReference type="PIRSR" id="PIRSR611782-2"/>
    </source>
</evidence>
<dbReference type="NCBIfam" id="TIGR02037">
    <property type="entry name" value="degP_htrA_DO"/>
    <property type="match status" value="1"/>
</dbReference>
<evidence type="ECO:0000256" key="3">
    <source>
        <dbReference type="ARBA" id="ARBA00010541"/>
    </source>
</evidence>
<keyword evidence="11" id="KW-0720">Serine protease</keyword>
<evidence type="ECO:0000256" key="10">
    <source>
        <dbReference type="ARBA" id="ARBA00022801"/>
    </source>
</evidence>
<dbReference type="Pfam" id="PF13180">
    <property type="entry name" value="PDZ_2"/>
    <property type="match status" value="1"/>
</dbReference>
<keyword evidence="6" id="KW-0645">Protease</keyword>
<reference evidence="18" key="1">
    <citation type="submission" date="2020-10" db="EMBL/GenBank/DDBJ databases">
        <authorList>
            <person name="Gilroy R."/>
        </authorList>
    </citation>
    <scope>NUCLEOTIDE SEQUENCE</scope>
    <source>
        <strain evidence="18">7463</strain>
    </source>
</reference>
<dbReference type="PROSITE" id="PS50106">
    <property type="entry name" value="PDZ"/>
    <property type="match status" value="2"/>
</dbReference>
<feature type="domain" description="PDZ" evidence="17">
    <location>
        <begin position="274"/>
        <end position="365"/>
    </location>
</feature>
<dbReference type="Pfam" id="PF17820">
    <property type="entry name" value="PDZ_6"/>
    <property type="match status" value="1"/>
</dbReference>
<evidence type="ECO:0000256" key="16">
    <source>
        <dbReference type="SAM" id="SignalP"/>
    </source>
</evidence>
<dbReference type="InterPro" id="IPR001940">
    <property type="entry name" value="Peptidase_S1C"/>
</dbReference>
<keyword evidence="8" id="KW-0677">Repeat</keyword>
<dbReference type="PANTHER" id="PTHR22939:SF130">
    <property type="entry name" value="PERIPLASMIC SERINE ENDOPROTEASE DEGP-LIKE-RELATED"/>
    <property type="match status" value="1"/>
</dbReference>
<feature type="active site" description="Charge relay system" evidence="14">
    <location>
        <position position="230"/>
    </location>
</feature>
<evidence type="ECO:0000256" key="1">
    <source>
        <dbReference type="ARBA" id="ARBA00001772"/>
    </source>
</evidence>
<dbReference type="Proteomes" id="UP000824083">
    <property type="component" value="Unassembled WGS sequence"/>
</dbReference>
<evidence type="ECO:0000256" key="11">
    <source>
        <dbReference type="ARBA" id="ARBA00022825"/>
    </source>
</evidence>
<comment type="similarity">
    <text evidence="3">Belongs to the peptidase S1C family.</text>
</comment>
<feature type="signal peptide" evidence="16">
    <location>
        <begin position="1"/>
        <end position="28"/>
    </location>
</feature>
<feature type="chain" id="PRO_5038361842" description="Probable periplasmic serine endoprotease DegP-like" evidence="16">
    <location>
        <begin position="29"/>
        <end position="477"/>
    </location>
</feature>
<evidence type="ECO:0000256" key="8">
    <source>
        <dbReference type="ARBA" id="ARBA00022737"/>
    </source>
</evidence>
<feature type="binding site" evidence="15">
    <location>
        <position position="157"/>
    </location>
    <ligand>
        <name>substrate</name>
    </ligand>
</feature>
<dbReference type="CDD" id="cd10839">
    <property type="entry name" value="cpPDZ1_DegP-like"/>
    <property type="match status" value="1"/>
</dbReference>
<dbReference type="InterPro" id="IPR041489">
    <property type="entry name" value="PDZ_6"/>
</dbReference>
<dbReference type="PANTHER" id="PTHR22939">
    <property type="entry name" value="SERINE PROTEASE FAMILY S1C HTRA-RELATED"/>
    <property type="match status" value="1"/>
</dbReference>
<sequence>MVKKSVLKSAALTVALAAAFSFMPVAQAEVPFFSSNDSGAQAMLPDFTKLVEENGKGVVNISTIRNARTQTVQSPFPGMDERTAELFRRFGFPIIPFGPQEQRVPEQRGTGSGFIISSDGVILTNAHVVEGADEIRIRLTDNREFSGKVLGLDKKTDIAVVKIEAKDLPVLKIGSSEQLKVGEWVAAIGSPFGLDNTVTAGIVSAKSRALPSEEYVPFIQTDVAVNPGNSGGPLFNMKGEVVGINSQIFSTSGGFMGLSFSIPIDLAIQIKDQLIENGRVIRGRIGVGIQAVTQDLAEAFGMKTPRGAVITQLEKGQPGEKAGLKVGDVVVALNGQAINSANDLPVKISAMKPGTKVKLTVLRDGKEKEVSVTVAENPEEGVNPTEAKQAQGKLGVSVRALNEQELKDLDLTNGLLVTEVRAAAARAGLMPRDIILSANGKTVKTVGDLRRAVSGADKVALLVQRQDSRIFIAVDLK</sequence>
<comment type="catalytic activity">
    <reaction evidence="1">
        <text>Acts on substrates that are at least partially unfolded. The cleavage site P1 residue is normally between a pair of hydrophobic residues, such as Val-|-Val.</text>
        <dbReference type="EC" id="3.4.21.107"/>
    </reaction>
</comment>
<reference evidence="18" key="2">
    <citation type="journal article" date="2021" name="PeerJ">
        <title>Extensive microbial diversity within the chicken gut microbiome revealed by metagenomics and culture.</title>
        <authorList>
            <person name="Gilroy R."/>
            <person name="Ravi A."/>
            <person name="Getino M."/>
            <person name="Pursley I."/>
            <person name="Horton D.L."/>
            <person name="Alikhan N.F."/>
            <person name="Baker D."/>
            <person name="Gharbi K."/>
            <person name="Hall N."/>
            <person name="Watson M."/>
            <person name="Adriaenssens E.M."/>
            <person name="Foster-Nyarko E."/>
            <person name="Jarju S."/>
            <person name="Secka A."/>
            <person name="Antonio M."/>
            <person name="Oren A."/>
            <person name="Chaudhuri R.R."/>
            <person name="La Ragione R."/>
            <person name="Hildebrand F."/>
            <person name="Pallen M.J."/>
        </authorList>
    </citation>
    <scope>NUCLEOTIDE SEQUENCE</scope>
    <source>
        <strain evidence="18">7463</strain>
    </source>
</reference>
<dbReference type="SUPFAM" id="SSF50494">
    <property type="entry name" value="Trypsin-like serine proteases"/>
    <property type="match status" value="1"/>
</dbReference>
<dbReference type="PRINTS" id="PR00834">
    <property type="entry name" value="PROTEASES2C"/>
</dbReference>
<dbReference type="InterPro" id="IPR011782">
    <property type="entry name" value="Pept_S1C_Do"/>
</dbReference>